<dbReference type="PANTHER" id="PTHR11956">
    <property type="entry name" value="ARGINYL-TRNA SYNTHETASE"/>
    <property type="match status" value="1"/>
</dbReference>
<evidence type="ECO:0000259" key="1">
    <source>
        <dbReference type="SMART" id="SM01016"/>
    </source>
</evidence>
<proteinExistence type="predicted"/>
<dbReference type="InterPro" id="IPR005148">
    <property type="entry name" value="Arg-tRNA-synth_N"/>
</dbReference>
<dbReference type="GO" id="GO:0004814">
    <property type="term" value="F:arginine-tRNA ligase activity"/>
    <property type="evidence" value="ECO:0007669"/>
    <property type="project" value="InterPro"/>
</dbReference>
<protein>
    <recommendedName>
        <fullName evidence="1">Arginyl tRNA synthetase N-terminal domain-containing protein</fullName>
    </recommendedName>
</protein>
<reference evidence="2" key="1">
    <citation type="journal article" date="2014" name="Front. Microbiol.">
        <title>High frequency of phylogenetically diverse reductive dehalogenase-homologous genes in deep subseafloor sedimentary metagenomes.</title>
        <authorList>
            <person name="Kawai M."/>
            <person name="Futagami T."/>
            <person name="Toyoda A."/>
            <person name="Takaki Y."/>
            <person name="Nishi S."/>
            <person name="Hori S."/>
            <person name="Arai W."/>
            <person name="Tsubouchi T."/>
            <person name="Morono Y."/>
            <person name="Uchiyama I."/>
            <person name="Ito T."/>
            <person name="Fujiyama A."/>
            <person name="Inagaki F."/>
            <person name="Takami H."/>
        </authorList>
    </citation>
    <scope>NUCLEOTIDE SEQUENCE</scope>
    <source>
        <strain evidence="2">Expedition CK06-06</strain>
    </source>
</reference>
<dbReference type="SUPFAM" id="SSF55190">
    <property type="entry name" value="Arginyl-tRNA synthetase (ArgRS), N-terminal 'additional' domain"/>
    <property type="match status" value="1"/>
</dbReference>
<organism evidence="2">
    <name type="scientific">marine sediment metagenome</name>
    <dbReference type="NCBI Taxonomy" id="412755"/>
    <lineage>
        <taxon>unclassified sequences</taxon>
        <taxon>metagenomes</taxon>
        <taxon>ecological metagenomes</taxon>
    </lineage>
</organism>
<dbReference type="InterPro" id="IPR014729">
    <property type="entry name" value="Rossmann-like_a/b/a_fold"/>
</dbReference>
<dbReference type="Gene3D" id="3.40.50.620">
    <property type="entry name" value="HUPs"/>
    <property type="match status" value="1"/>
</dbReference>
<name>X1R2E5_9ZZZZ</name>
<accession>X1R2E5</accession>
<sequence length="213" mass="23804">MNLKNIVNRYLINALEKLNLTVKSFDLFGSKNPKFGDLSTNVALILAKQVGRNPMEIARKIEQAIPIDNSILSEINVTPPGFINFRISPIFYQSVVQQIINKDKHFYTGNIGKGKTANVEFVSANPTGPLSVGHGRQAVIGDTIANILQWHGYDVTREYYYNDGGKQMRILGESVAARYSQELGQSVEWSDDYYQGDYIKDIAKDIVRANSGL</sequence>
<dbReference type="GO" id="GO:0005737">
    <property type="term" value="C:cytoplasm"/>
    <property type="evidence" value="ECO:0007669"/>
    <property type="project" value="InterPro"/>
</dbReference>
<dbReference type="InterPro" id="IPR036695">
    <property type="entry name" value="Arg-tRNA-synth_N_sf"/>
</dbReference>
<evidence type="ECO:0000313" key="2">
    <source>
        <dbReference type="EMBL" id="GAI74927.1"/>
    </source>
</evidence>
<dbReference type="InterPro" id="IPR035684">
    <property type="entry name" value="ArgRS_core"/>
</dbReference>
<dbReference type="PRINTS" id="PR01038">
    <property type="entry name" value="TRNASYNTHARG"/>
</dbReference>
<feature type="domain" description="Arginyl tRNA synthetase N-terminal" evidence="1">
    <location>
        <begin position="1"/>
        <end position="87"/>
    </location>
</feature>
<dbReference type="Gene3D" id="3.30.1360.70">
    <property type="entry name" value="Arginyl tRNA synthetase N-terminal domain"/>
    <property type="match status" value="1"/>
</dbReference>
<gene>
    <name evidence="2" type="ORF">S12H4_13373</name>
</gene>
<dbReference type="SUPFAM" id="SSF52374">
    <property type="entry name" value="Nucleotidylyl transferase"/>
    <property type="match status" value="1"/>
</dbReference>
<dbReference type="SMART" id="SM01016">
    <property type="entry name" value="Arg_tRNA_synt_N"/>
    <property type="match status" value="1"/>
</dbReference>
<dbReference type="InterPro" id="IPR001278">
    <property type="entry name" value="Arg-tRNA-ligase"/>
</dbReference>
<dbReference type="GO" id="GO:0005524">
    <property type="term" value="F:ATP binding"/>
    <property type="evidence" value="ECO:0007669"/>
    <property type="project" value="InterPro"/>
</dbReference>
<dbReference type="Pfam" id="PF00750">
    <property type="entry name" value="tRNA-synt_1d"/>
    <property type="match status" value="1"/>
</dbReference>
<dbReference type="GO" id="GO:0006420">
    <property type="term" value="P:arginyl-tRNA aminoacylation"/>
    <property type="evidence" value="ECO:0007669"/>
    <property type="project" value="InterPro"/>
</dbReference>
<dbReference type="PANTHER" id="PTHR11956:SF5">
    <property type="entry name" value="ARGININE--TRNA LIGASE, CYTOPLASMIC"/>
    <property type="match status" value="1"/>
</dbReference>
<feature type="non-terminal residue" evidence="2">
    <location>
        <position position="213"/>
    </location>
</feature>
<dbReference type="AlphaFoldDB" id="X1R2E5"/>
<dbReference type="EMBL" id="BARW01006371">
    <property type="protein sequence ID" value="GAI74927.1"/>
    <property type="molecule type" value="Genomic_DNA"/>
</dbReference>
<dbReference type="Pfam" id="PF03485">
    <property type="entry name" value="Arg_tRNA_synt_N"/>
    <property type="match status" value="1"/>
</dbReference>
<comment type="caution">
    <text evidence="2">The sequence shown here is derived from an EMBL/GenBank/DDBJ whole genome shotgun (WGS) entry which is preliminary data.</text>
</comment>